<name>A0A021VTW2_9CELL</name>
<dbReference type="SUPFAM" id="SSF55729">
    <property type="entry name" value="Acyl-CoA N-acyltransferases (Nat)"/>
    <property type="match status" value="2"/>
</dbReference>
<reference evidence="4 5" key="1">
    <citation type="submission" date="2014-01" db="EMBL/GenBank/DDBJ databases">
        <title>Actinotalea ferrariae CF5-4.</title>
        <authorList>
            <person name="Chen F."/>
            <person name="Li Y."/>
            <person name="Wang G."/>
        </authorList>
    </citation>
    <scope>NUCLEOTIDE SEQUENCE [LARGE SCALE GENOMIC DNA]</scope>
    <source>
        <strain evidence="4 5">CF5-4</strain>
    </source>
</reference>
<dbReference type="GO" id="GO:0016747">
    <property type="term" value="F:acyltransferase activity, transferring groups other than amino-acyl groups"/>
    <property type="evidence" value="ECO:0007669"/>
    <property type="project" value="InterPro"/>
</dbReference>
<evidence type="ECO:0000256" key="2">
    <source>
        <dbReference type="ARBA" id="ARBA00023315"/>
    </source>
</evidence>
<evidence type="ECO:0000259" key="3">
    <source>
        <dbReference type="PROSITE" id="PS51186"/>
    </source>
</evidence>
<keyword evidence="2" id="KW-0012">Acyltransferase</keyword>
<dbReference type="AlphaFoldDB" id="A0A021VTW2"/>
<dbReference type="Pfam" id="PF00583">
    <property type="entry name" value="Acetyltransf_1"/>
    <property type="match status" value="1"/>
</dbReference>
<evidence type="ECO:0000313" key="5">
    <source>
        <dbReference type="Proteomes" id="UP000019753"/>
    </source>
</evidence>
<feature type="domain" description="N-acetyltransferase" evidence="3">
    <location>
        <begin position="200"/>
        <end position="341"/>
    </location>
</feature>
<dbReference type="EMBL" id="AXCW01000225">
    <property type="protein sequence ID" value="EYR62507.1"/>
    <property type="molecule type" value="Genomic_DNA"/>
</dbReference>
<gene>
    <name evidence="4" type="ORF">N866_07905</name>
</gene>
<dbReference type="InterPro" id="IPR000182">
    <property type="entry name" value="GNAT_dom"/>
</dbReference>
<organism evidence="4 5">
    <name type="scientific">Actinotalea ferrariae CF5-4</name>
    <dbReference type="NCBI Taxonomy" id="948458"/>
    <lineage>
        <taxon>Bacteria</taxon>
        <taxon>Bacillati</taxon>
        <taxon>Actinomycetota</taxon>
        <taxon>Actinomycetes</taxon>
        <taxon>Micrococcales</taxon>
        <taxon>Cellulomonadaceae</taxon>
        <taxon>Actinotalea</taxon>
    </lineage>
</organism>
<dbReference type="PROSITE" id="PS51186">
    <property type="entry name" value="GNAT"/>
    <property type="match status" value="1"/>
</dbReference>
<keyword evidence="1 4" id="KW-0808">Transferase</keyword>
<dbReference type="InterPro" id="IPR050832">
    <property type="entry name" value="Bact_Acetyltransf"/>
</dbReference>
<accession>A0A021VTW2</accession>
<dbReference type="Proteomes" id="UP000019753">
    <property type="component" value="Unassembled WGS sequence"/>
</dbReference>
<evidence type="ECO:0000313" key="4">
    <source>
        <dbReference type="EMBL" id="EYR62507.1"/>
    </source>
</evidence>
<proteinExistence type="predicted"/>
<dbReference type="CDD" id="cd04301">
    <property type="entry name" value="NAT_SF"/>
    <property type="match status" value="1"/>
</dbReference>
<dbReference type="Gene3D" id="3.40.630.30">
    <property type="match status" value="1"/>
</dbReference>
<protein>
    <submittedName>
        <fullName evidence="4">GCN5 family acetyltransferase</fullName>
    </submittedName>
</protein>
<dbReference type="InterPro" id="IPR016181">
    <property type="entry name" value="Acyl_CoA_acyltransferase"/>
</dbReference>
<keyword evidence="5" id="KW-1185">Reference proteome</keyword>
<dbReference type="PANTHER" id="PTHR43877">
    <property type="entry name" value="AMINOALKYLPHOSPHONATE N-ACETYLTRANSFERASE-RELATED-RELATED"/>
    <property type="match status" value="1"/>
</dbReference>
<evidence type="ECO:0000256" key="1">
    <source>
        <dbReference type="ARBA" id="ARBA00022679"/>
    </source>
</evidence>
<comment type="caution">
    <text evidence="4">The sequence shown here is derived from an EMBL/GenBank/DDBJ whole genome shotgun (WGS) entry which is preliminary data.</text>
</comment>
<dbReference type="RefSeq" id="WP_034227844.1">
    <property type="nucleotide sequence ID" value="NZ_AXCW01000225.1"/>
</dbReference>
<sequence length="341" mass="36770">MRPLPLDDLVLPGGWSVRPATLADLDDLHRVATRHDVAACGFSTTSRASVEAHVAGEGAAARTHAVVTDPTGRVVGWASVHDRAAGRVIVGLSVDPEVGERQADGVGAALYTWAEREGCRLARERGLSRTQLDAGAFAGDARKHRWLAAAGYDHVRTWWQMARTVVPAEGEPGAFPDPQQGVVVRQVVGDDGEPSQGDLRAVHDVLETAFTDHFNYHEESFDEFVERQQQEVGHAWDHWWLVEVEDAEPVGALIGERSAGGAGPDGTYVAYLGVTQAARGRGVATALLRAVIADAASRGRDRVSLEVDADSPTGADRLYAAMGFERRYATESWHRDVPCEA</sequence>